<dbReference type="RefSeq" id="WP_052221651.1">
    <property type="nucleotide sequence ID" value="NZ_LHUR01000023.1"/>
</dbReference>
<evidence type="ECO:0000256" key="5">
    <source>
        <dbReference type="ARBA" id="ARBA00022705"/>
    </source>
</evidence>
<evidence type="ECO:0000256" key="6">
    <source>
        <dbReference type="ARBA" id="ARBA00022723"/>
    </source>
</evidence>
<keyword evidence="5" id="KW-0235">DNA replication</keyword>
<dbReference type="InterPro" id="IPR022754">
    <property type="entry name" value="DNA_pol_III_gamma-3"/>
</dbReference>
<evidence type="ECO:0000256" key="2">
    <source>
        <dbReference type="ARBA" id="ARBA00012417"/>
    </source>
</evidence>
<evidence type="ECO:0000259" key="12">
    <source>
        <dbReference type="SMART" id="SM00382"/>
    </source>
</evidence>
<evidence type="ECO:0000256" key="4">
    <source>
        <dbReference type="ARBA" id="ARBA00022695"/>
    </source>
</evidence>
<dbReference type="Pfam" id="PF12169">
    <property type="entry name" value="DNA_pol3_gamma3"/>
    <property type="match status" value="1"/>
</dbReference>
<protein>
    <recommendedName>
        <fullName evidence="2">DNA-directed DNA polymerase</fullName>
        <ecNumber evidence="2">2.7.7.7</ecNumber>
    </recommendedName>
</protein>
<dbReference type="PANTHER" id="PTHR11669">
    <property type="entry name" value="REPLICATION FACTOR C / DNA POLYMERASE III GAMMA-TAU SUBUNIT"/>
    <property type="match status" value="1"/>
</dbReference>
<keyword evidence="10" id="KW-0239">DNA-directed DNA polymerase</keyword>
<keyword evidence="9" id="KW-0067">ATP-binding</keyword>
<gene>
    <name evidence="13" type="primary">dnaX_1</name>
    <name evidence="13" type="ORF">CLHOM_21140</name>
</gene>
<dbReference type="Proteomes" id="UP000037043">
    <property type="component" value="Unassembled WGS sequence"/>
</dbReference>
<dbReference type="InterPro" id="IPR050238">
    <property type="entry name" value="DNA_Rep/Repair_Clamp_Loader"/>
</dbReference>
<evidence type="ECO:0000256" key="9">
    <source>
        <dbReference type="ARBA" id="ARBA00022840"/>
    </source>
</evidence>
<sequence>MSYTALYREWRPKTFEEVVGQSHVTTTLKNQIKNNRVAHAYLLCGTRGTGKTSTAKIFAKAVNCLEPKDGEPCNECEMCKKINAGLAIDVSEMDAASHNKVDDIRDLIEEVKYPPRESRYKVYIMDEVHMLTQGAVNAFLKTLEEPPEKTIFVLATTDPQKLPITILSRCQRFDFKRIKSDDIFERLVKIIKEQGNYADNKSLRLIARISDGAMRDALSILDQAISMGNGNVDYDKLINMLGLITNEYLFKLTDSIIKRDIEEAISVIDEVVYTGKDVNLFTKDMILHLRNLMISKVSENPEEVLDMSEENIYIVKEQASKLRVEEIMRCIRILQESEEQSKWSNQGRIYLEMAVIKMCKFEYDTSKEVLLARINKLENIIKEGNFNIKQNISDNNAVKTVENRNPKKVFEKKQDNKEKSNDLNIKIEENIESKLTLEDVKKSWKDILEVLKARRLMVLYASLVTGKVESCINGIIEIKYEPEYAFNISRLKKEENRRTVDEIFSEALKEKVRIKYIVEEKEEPINPVDILKETFGEDLVEIIDE</sequence>
<dbReference type="SUPFAM" id="SSF52540">
    <property type="entry name" value="P-loop containing nucleoside triphosphate hydrolases"/>
    <property type="match status" value="1"/>
</dbReference>
<dbReference type="CDD" id="cd00009">
    <property type="entry name" value="AAA"/>
    <property type="match status" value="1"/>
</dbReference>
<dbReference type="EMBL" id="LHUR01000023">
    <property type="protein sequence ID" value="KOA19506.1"/>
    <property type="molecule type" value="Genomic_DNA"/>
</dbReference>
<keyword evidence="4 13" id="KW-0548">Nucleotidyltransferase</keyword>
<keyword evidence="8" id="KW-0862">Zinc</keyword>
<dbReference type="GO" id="GO:0005524">
    <property type="term" value="F:ATP binding"/>
    <property type="evidence" value="ECO:0007669"/>
    <property type="project" value="UniProtKB-KW"/>
</dbReference>
<evidence type="ECO:0000256" key="1">
    <source>
        <dbReference type="ARBA" id="ARBA00006360"/>
    </source>
</evidence>
<dbReference type="Pfam" id="PF13177">
    <property type="entry name" value="DNA_pol3_delta2"/>
    <property type="match status" value="1"/>
</dbReference>
<dbReference type="AlphaFoldDB" id="A0A0L6Z953"/>
<dbReference type="GO" id="GO:0009360">
    <property type="term" value="C:DNA polymerase III complex"/>
    <property type="evidence" value="ECO:0007669"/>
    <property type="project" value="InterPro"/>
</dbReference>
<comment type="catalytic activity">
    <reaction evidence="11">
        <text>DNA(n) + a 2'-deoxyribonucleoside 5'-triphosphate = DNA(n+1) + diphosphate</text>
        <dbReference type="Rhea" id="RHEA:22508"/>
        <dbReference type="Rhea" id="RHEA-COMP:17339"/>
        <dbReference type="Rhea" id="RHEA-COMP:17340"/>
        <dbReference type="ChEBI" id="CHEBI:33019"/>
        <dbReference type="ChEBI" id="CHEBI:61560"/>
        <dbReference type="ChEBI" id="CHEBI:173112"/>
        <dbReference type="EC" id="2.7.7.7"/>
    </reaction>
</comment>
<keyword evidence="7" id="KW-0547">Nucleotide-binding</keyword>
<keyword evidence="3 13" id="KW-0808">Transferase</keyword>
<evidence type="ECO:0000313" key="13">
    <source>
        <dbReference type="EMBL" id="KOA19506.1"/>
    </source>
</evidence>
<dbReference type="InterPro" id="IPR027417">
    <property type="entry name" value="P-loop_NTPase"/>
</dbReference>
<dbReference type="NCBIfam" id="TIGR02397">
    <property type="entry name" value="dnaX_nterm"/>
    <property type="match status" value="1"/>
</dbReference>
<evidence type="ECO:0000256" key="10">
    <source>
        <dbReference type="ARBA" id="ARBA00022932"/>
    </source>
</evidence>
<dbReference type="Gene3D" id="1.10.8.60">
    <property type="match status" value="1"/>
</dbReference>
<dbReference type="GO" id="GO:0003887">
    <property type="term" value="F:DNA-directed DNA polymerase activity"/>
    <property type="evidence" value="ECO:0007669"/>
    <property type="project" value="UniProtKB-KW"/>
</dbReference>
<dbReference type="PATRIC" id="fig|1121318.3.peg.2131"/>
<keyword evidence="6" id="KW-0479">Metal-binding</keyword>
<evidence type="ECO:0000256" key="7">
    <source>
        <dbReference type="ARBA" id="ARBA00022741"/>
    </source>
</evidence>
<proteinExistence type="inferred from homology"/>
<evidence type="ECO:0000256" key="3">
    <source>
        <dbReference type="ARBA" id="ARBA00022679"/>
    </source>
</evidence>
<dbReference type="InterPro" id="IPR008921">
    <property type="entry name" value="DNA_pol3_clamp-load_cplx_C"/>
</dbReference>
<keyword evidence="14" id="KW-1185">Reference proteome</keyword>
<dbReference type="SUPFAM" id="SSF48019">
    <property type="entry name" value="post-AAA+ oligomerization domain-like"/>
    <property type="match status" value="1"/>
</dbReference>
<dbReference type="Gene3D" id="1.20.272.10">
    <property type="match status" value="1"/>
</dbReference>
<evidence type="ECO:0000313" key="14">
    <source>
        <dbReference type="Proteomes" id="UP000037043"/>
    </source>
</evidence>
<dbReference type="PANTHER" id="PTHR11669:SF0">
    <property type="entry name" value="PROTEIN STICHEL-LIKE 2"/>
    <property type="match status" value="1"/>
</dbReference>
<dbReference type="NCBIfam" id="NF004046">
    <property type="entry name" value="PRK05563.1"/>
    <property type="match status" value="1"/>
</dbReference>
<dbReference type="InterPro" id="IPR012763">
    <property type="entry name" value="DNA_pol_III_sug/sutau_N"/>
</dbReference>
<dbReference type="InterPro" id="IPR003593">
    <property type="entry name" value="AAA+_ATPase"/>
</dbReference>
<dbReference type="InterPro" id="IPR045085">
    <property type="entry name" value="HLD_clamp_pol_III_gamma_tau"/>
</dbReference>
<comment type="caution">
    <text evidence="13">The sequence shown here is derived from an EMBL/GenBank/DDBJ whole genome shotgun (WGS) entry which is preliminary data.</text>
</comment>
<accession>A0A0L6Z953</accession>
<dbReference type="GO" id="GO:0046872">
    <property type="term" value="F:metal ion binding"/>
    <property type="evidence" value="ECO:0007669"/>
    <property type="project" value="UniProtKB-KW"/>
</dbReference>
<dbReference type="STRING" id="36844.SAMN04488501_1243"/>
<dbReference type="Gene3D" id="3.40.50.300">
    <property type="entry name" value="P-loop containing nucleotide triphosphate hydrolases"/>
    <property type="match status" value="1"/>
</dbReference>
<organism evidence="13 14">
    <name type="scientific">Clostridium homopropionicum DSM 5847</name>
    <dbReference type="NCBI Taxonomy" id="1121318"/>
    <lineage>
        <taxon>Bacteria</taxon>
        <taxon>Bacillati</taxon>
        <taxon>Bacillota</taxon>
        <taxon>Clostridia</taxon>
        <taxon>Eubacteriales</taxon>
        <taxon>Clostridiaceae</taxon>
        <taxon>Clostridium</taxon>
    </lineage>
</organism>
<dbReference type="SMART" id="SM00382">
    <property type="entry name" value="AAA"/>
    <property type="match status" value="1"/>
</dbReference>
<dbReference type="CDD" id="cd18137">
    <property type="entry name" value="HLD_clamp_pol_III_gamma_tau"/>
    <property type="match status" value="1"/>
</dbReference>
<dbReference type="GO" id="GO:0003677">
    <property type="term" value="F:DNA binding"/>
    <property type="evidence" value="ECO:0007669"/>
    <property type="project" value="InterPro"/>
</dbReference>
<dbReference type="EC" id="2.7.7.7" evidence="2"/>
<feature type="domain" description="AAA+ ATPase" evidence="12">
    <location>
        <begin position="37"/>
        <end position="179"/>
    </location>
</feature>
<evidence type="ECO:0000256" key="11">
    <source>
        <dbReference type="ARBA" id="ARBA00049244"/>
    </source>
</evidence>
<evidence type="ECO:0000256" key="8">
    <source>
        <dbReference type="ARBA" id="ARBA00022833"/>
    </source>
</evidence>
<dbReference type="FunFam" id="1.10.8.60:FF:000013">
    <property type="entry name" value="DNA polymerase III subunit gamma/tau"/>
    <property type="match status" value="1"/>
</dbReference>
<dbReference type="GO" id="GO:0006261">
    <property type="term" value="P:DNA-templated DNA replication"/>
    <property type="evidence" value="ECO:0007669"/>
    <property type="project" value="TreeGrafter"/>
</dbReference>
<comment type="similarity">
    <text evidence="1">Belongs to the DnaX/STICHEL family.</text>
</comment>
<reference evidence="14" key="1">
    <citation type="submission" date="2015-08" db="EMBL/GenBank/DDBJ databases">
        <title>Genome sequence of the strict anaerobe Clostridium homopropionicum LuHBu1 (DSM 5847T).</title>
        <authorList>
            <person name="Poehlein A."/>
            <person name="Beck M."/>
            <person name="Schiel-Bengelsdorf B."/>
            <person name="Bengelsdorf F.R."/>
            <person name="Daniel R."/>
            <person name="Duerre P."/>
        </authorList>
    </citation>
    <scope>NUCLEOTIDE SEQUENCE [LARGE SCALE GENOMIC DNA]</scope>
    <source>
        <strain evidence="14">DSM 5847</strain>
    </source>
</reference>
<name>A0A0L6Z953_9CLOT</name>
<dbReference type="FunFam" id="3.40.50.300:FF:000014">
    <property type="entry name" value="DNA polymerase III subunit gamma/tau"/>
    <property type="match status" value="1"/>
</dbReference>
<dbReference type="Pfam" id="PF22608">
    <property type="entry name" value="DNAX_ATPase_lid"/>
    <property type="match status" value="1"/>
</dbReference>